<comment type="caution">
    <text evidence="2">The sequence shown here is derived from an EMBL/GenBank/DDBJ whole genome shotgun (WGS) entry which is preliminary data.</text>
</comment>
<gene>
    <name evidence="2" type="ORF">Sspor_01590</name>
</gene>
<feature type="region of interest" description="Disordered" evidence="1">
    <location>
        <begin position="46"/>
        <end position="98"/>
    </location>
</feature>
<feature type="compositionally biased region" description="Polar residues" evidence="1">
    <location>
        <begin position="89"/>
        <end position="98"/>
    </location>
</feature>
<name>A0ABQ3T2I7_9ACTN</name>
<evidence type="ECO:0000313" key="2">
    <source>
        <dbReference type="EMBL" id="GHI74598.1"/>
    </source>
</evidence>
<keyword evidence="3" id="KW-1185">Reference proteome</keyword>
<reference evidence="3" key="1">
    <citation type="submission" date="2023-07" db="EMBL/GenBank/DDBJ databases">
        <title>Whole genome shotgun sequence of Streptomyces spororaveus NBRC 15456.</title>
        <authorList>
            <person name="Komaki H."/>
            <person name="Tamura T."/>
        </authorList>
    </citation>
    <scope>NUCLEOTIDE SEQUENCE [LARGE SCALE GENOMIC DNA]</scope>
    <source>
        <strain evidence="3">NBRC 15456</strain>
    </source>
</reference>
<dbReference type="EMBL" id="BNED01000002">
    <property type="protein sequence ID" value="GHI74598.1"/>
    <property type="molecule type" value="Genomic_DNA"/>
</dbReference>
<evidence type="ECO:0000256" key="1">
    <source>
        <dbReference type="SAM" id="MobiDB-lite"/>
    </source>
</evidence>
<accession>A0ABQ3T2I7</accession>
<proteinExistence type="predicted"/>
<dbReference type="Proteomes" id="UP000608522">
    <property type="component" value="Unassembled WGS sequence"/>
</dbReference>
<sequence>MACIVSTPLLWLLNGPNTGQLVGASVQAAAGIAALVWALFQHPTPAGPVDRATNTGEASEGGITGIKRPGGQGDGSATAEGTGDAKGQGSVSGIDYSN</sequence>
<evidence type="ECO:0000313" key="3">
    <source>
        <dbReference type="Proteomes" id="UP000608522"/>
    </source>
</evidence>
<organism evidence="2 3">
    <name type="scientific">Streptomyces spororaveus</name>
    <dbReference type="NCBI Taxonomy" id="284039"/>
    <lineage>
        <taxon>Bacteria</taxon>
        <taxon>Bacillati</taxon>
        <taxon>Actinomycetota</taxon>
        <taxon>Actinomycetes</taxon>
        <taxon>Kitasatosporales</taxon>
        <taxon>Streptomycetaceae</taxon>
        <taxon>Streptomyces</taxon>
    </lineage>
</organism>
<feature type="compositionally biased region" description="Gly residues" evidence="1">
    <location>
        <begin position="62"/>
        <end position="74"/>
    </location>
</feature>
<protein>
    <submittedName>
        <fullName evidence="2">Uncharacterized protein</fullName>
    </submittedName>
</protein>